<proteinExistence type="predicted"/>
<evidence type="ECO:0000313" key="6">
    <source>
        <dbReference type="Proteomes" id="UP000078561"/>
    </source>
</evidence>
<name>A0A168SDV3_ABSGL</name>
<dbReference type="Proteomes" id="UP000078561">
    <property type="component" value="Unassembled WGS sequence"/>
</dbReference>
<dbReference type="OrthoDB" id="19092at2759"/>
<reference evidence="5" key="1">
    <citation type="submission" date="2016-04" db="EMBL/GenBank/DDBJ databases">
        <authorList>
            <person name="Evans L.H."/>
            <person name="Alamgir A."/>
            <person name="Owens N."/>
            <person name="Weber N.D."/>
            <person name="Virtaneva K."/>
            <person name="Barbian K."/>
            <person name="Babar A."/>
            <person name="Rosenke K."/>
        </authorList>
    </citation>
    <scope>NUCLEOTIDE SEQUENCE [LARGE SCALE GENOMIC DNA]</scope>
    <source>
        <strain evidence="5">CBS 101.48</strain>
    </source>
</reference>
<evidence type="ECO:0000256" key="1">
    <source>
        <dbReference type="ARBA" id="ARBA00022443"/>
    </source>
</evidence>
<evidence type="ECO:0000256" key="3">
    <source>
        <dbReference type="SAM" id="MobiDB-lite"/>
    </source>
</evidence>
<organism evidence="5">
    <name type="scientific">Absidia glauca</name>
    <name type="common">Pin mould</name>
    <dbReference type="NCBI Taxonomy" id="4829"/>
    <lineage>
        <taxon>Eukaryota</taxon>
        <taxon>Fungi</taxon>
        <taxon>Fungi incertae sedis</taxon>
        <taxon>Mucoromycota</taxon>
        <taxon>Mucoromycotina</taxon>
        <taxon>Mucoromycetes</taxon>
        <taxon>Mucorales</taxon>
        <taxon>Cunninghamellaceae</taxon>
        <taxon>Absidia</taxon>
    </lineage>
</organism>
<dbReference type="SUPFAM" id="SSF50044">
    <property type="entry name" value="SH3-domain"/>
    <property type="match status" value="1"/>
</dbReference>
<dbReference type="Pfam" id="PF00018">
    <property type="entry name" value="SH3_1"/>
    <property type="match status" value="1"/>
</dbReference>
<keyword evidence="1 2" id="KW-0728">SH3 domain</keyword>
<protein>
    <recommendedName>
        <fullName evidence="4">SH3 domain-containing protein</fullName>
    </recommendedName>
</protein>
<accession>A0A168SDV3</accession>
<evidence type="ECO:0000313" key="5">
    <source>
        <dbReference type="EMBL" id="SAM08292.1"/>
    </source>
</evidence>
<sequence length="180" mass="19679">MTKSSFSNFTVLVKKMARNSTIGRRITTRRQSRAQQHQPPPATTPALQDLASMTTCSSNEDETPSSPKLPNTKNEHPAVAVSTEGTIHSGTAVLIRDFAYPATSPLHLGNSPSEISLSSSRFHGRYAKALFDFVPETKDEVAMVCGQVVWIQDRPCAGWLIADVDNDETGLVPESYVEFV</sequence>
<dbReference type="PROSITE" id="PS50002">
    <property type="entry name" value="SH3"/>
    <property type="match status" value="1"/>
</dbReference>
<dbReference type="SMART" id="SM00326">
    <property type="entry name" value="SH3"/>
    <property type="match status" value="1"/>
</dbReference>
<keyword evidence="6" id="KW-1185">Reference proteome</keyword>
<dbReference type="InParanoid" id="A0A168SDV3"/>
<dbReference type="AlphaFoldDB" id="A0A168SDV3"/>
<dbReference type="EMBL" id="LT554890">
    <property type="protein sequence ID" value="SAM08292.1"/>
    <property type="molecule type" value="Genomic_DNA"/>
</dbReference>
<evidence type="ECO:0000259" key="4">
    <source>
        <dbReference type="PROSITE" id="PS50002"/>
    </source>
</evidence>
<dbReference type="InterPro" id="IPR001452">
    <property type="entry name" value="SH3_domain"/>
</dbReference>
<feature type="region of interest" description="Disordered" evidence="3">
    <location>
        <begin position="20"/>
        <end position="77"/>
    </location>
</feature>
<feature type="domain" description="SH3" evidence="4">
    <location>
        <begin position="122"/>
        <end position="180"/>
    </location>
</feature>
<dbReference type="Gene3D" id="2.30.30.40">
    <property type="entry name" value="SH3 Domains"/>
    <property type="match status" value="1"/>
</dbReference>
<evidence type="ECO:0000256" key="2">
    <source>
        <dbReference type="PROSITE-ProRule" id="PRU00192"/>
    </source>
</evidence>
<feature type="compositionally biased region" description="Polar residues" evidence="3">
    <location>
        <begin position="52"/>
        <end position="72"/>
    </location>
</feature>
<gene>
    <name evidence="5" type="primary">ABSGL_13954.1 scaffold 14344</name>
</gene>
<dbReference type="InterPro" id="IPR036028">
    <property type="entry name" value="SH3-like_dom_sf"/>
</dbReference>